<dbReference type="EMBL" id="QGBI01000004">
    <property type="protein sequence ID" value="MBX3889147.1"/>
    <property type="molecule type" value="Genomic_DNA"/>
</dbReference>
<evidence type="ECO:0000313" key="7">
    <source>
        <dbReference type="Proteomes" id="UP001199322"/>
    </source>
</evidence>
<evidence type="ECO:0000313" key="6">
    <source>
        <dbReference type="EMBL" id="MBX3889147.1"/>
    </source>
</evidence>
<feature type="modified residue" description="O-(phosphoribosyl dephospho-coenzyme A)serine" evidence="5">
    <location>
        <position position="25"/>
    </location>
</feature>
<dbReference type="Pfam" id="PF06857">
    <property type="entry name" value="ACP"/>
    <property type="match status" value="1"/>
</dbReference>
<protein>
    <recommendedName>
        <fullName evidence="4">Malonate decarboxylase acyl carrier protein</fullName>
    </recommendedName>
</protein>
<dbReference type="RefSeq" id="WP_116574958.1">
    <property type="nucleotide sequence ID" value="NZ_JACBXL010000003.1"/>
</dbReference>
<comment type="caution">
    <text evidence="6">The sequence shown here is derived from an EMBL/GenBank/DDBJ whole genome shotgun (WGS) entry which is preliminary data.</text>
</comment>
<evidence type="ECO:0000256" key="4">
    <source>
        <dbReference type="NCBIfam" id="TIGR03130"/>
    </source>
</evidence>
<dbReference type="GO" id="GO:0005737">
    <property type="term" value="C:cytoplasm"/>
    <property type="evidence" value="ECO:0007669"/>
    <property type="project" value="UniProtKB-SubCell"/>
</dbReference>
<dbReference type="NCBIfam" id="TIGR03130">
    <property type="entry name" value="malonate_delta"/>
    <property type="match status" value="1"/>
</dbReference>
<evidence type="ECO:0000256" key="3">
    <source>
        <dbReference type="ARBA" id="ARBA00022553"/>
    </source>
</evidence>
<gene>
    <name evidence="6" type="ORF">DEE74_04635</name>
</gene>
<comment type="subcellular location">
    <subcellularLocation>
        <location evidence="1">Cytoplasm</location>
    </subcellularLocation>
</comment>
<dbReference type="HAMAP" id="MF_00710">
    <property type="entry name" value="Malonate_deCO2ase_dsu"/>
    <property type="match status" value="1"/>
</dbReference>
<dbReference type="InterPro" id="IPR023439">
    <property type="entry name" value="Mal_deCO2ase/Cit_lyase_ACP"/>
</dbReference>
<keyword evidence="2" id="KW-0963">Cytoplasm</keyword>
<dbReference type="AlphaFoldDB" id="A0A9Q3QN39"/>
<accession>A0A9Q3QN39</accession>
<evidence type="ECO:0000256" key="5">
    <source>
        <dbReference type="PIRSR" id="PIRSR609662-50"/>
    </source>
</evidence>
<dbReference type="Proteomes" id="UP001199322">
    <property type="component" value="Unassembled WGS sequence"/>
</dbReference>
<reference evidence="6" key="1">
    <citation type="submission" date="2018-06" db="EMBL/GenBank/DDBJ databases">
        <authorList>
            <person name="O'Rourke A."/>
        </authorList>
    </citation>
    <scope>NUCLEOTIDE SEQUENCE</scope>
    <source>
        <strain evidence="6">132550021-3</strain>
    </source>
</reference>
<organism evidence="6 7">
    <name type="scientific">Ralstonia pickettii</name>
    <name type="common">Burkholderia pickettii</name>
    <dbReference type="NCBI Taxonomy" id="329"/>
    <lineage>
        <taxon>Bacteria</taxon>
        <taxon>Pseudomonadati</taxon>
        <taxon>Pseudomonadota</taxon>
        <taxon>Betaproteobacteria</taxon>
        <taxon>Burkholderiales</taxon>
        <taxon>Burkholderiaceae</taxon>
        <taxon>Ralstonia</taxon>
    </lineage>
</organism>
<dbReference type="InterPro" id="IPR009662">
    <property type="entry name" value="Malonate_deCO2ase_dsu"/>
</dbReference>
<evidence type="ECO:0000256" key="1">
    <source>
        <dbReference type="ARBA" id="ARBA00004496"/>
    </source>
</evidence>
<keyword evidence="3 5" id="KW-0597">Phosphoprotein</keyword>
<dbReference type="NCBIfam" id="NF002293">
    <property type="entry name" value="PRK01220.1"/>
    <property type="match status" value="1"/>
</dbReference>
<comment type="PTM">
    <text evidence="5">Covalently binds the prosthetic group of malonate decarboxylase.</text>
</comment>
<name>A0A9Q3QN39_RALPI</name>
<evidence type="ECO:0000256" key="2">
    <source>
        <dbReference type="ARBA" id="ARBA00022490"/>
    </source>
</evidence>
<sequence length="102" mass="10630">MEHLDFQFTGGAPAGRRAYAGVVGSGDLEVLLTPGHAGQIDVAITTSVNGMSATWQAQLARVFGSHAWPAAKITINDFGATPAVVRLRLEQALEALDALAQS</sequence>
<proteinExistence type="inferred from homology"/>